<dbReference type="Proteomes" id="UP000033441">
    <property type="component" value="Unassembled WGS sequence"/>
</dbReference>
<accession>A0A0F3N7U2</accession>
<evidence type="ECO:0000313" key="2">
    <source>
        <dbReference type="Proteomes" id="UP000033441"/>
    </source>
</evidence>
<organism evidence="1 2">
    <name type="scientific">Anaplasma phagocytophilum str. ApMUC09</name>
    <dbReference type="NCBI Taxonomy" id="1359152"/>
    <lineage>
        <taxon>Bacteria</taxon>
        <taxon>Pseudomonadati</taxon>
        <taxon>Pseudomonadota</taxon>
        <taxon>Alphaproteobacteria</taxon>
        <taxon>Rickettsiales</taxon>
        <taxon>Anaplasmataceae</taxon>
        <taxon>Anaplasma</taxon>
        <taxon>phagocytophilum group</taxon>
    </lineage>
</organism>
<dbReference type="PATRIC" id="fig|1359152.3.peg.1161"/>
<sequence>MLSGVVTLGKKLPYRGSRLFFYSRILYSVSHSYLAVNCYP</sequence>
<gene>
    <name evidence="1" type="ORF">APHMUC_1108</name>
</gene>
<reference evidence="1 2" key="1">
    <citation type="submission" date="2015-02" db="EMBL/GenBank/DDBJ databases">
        <title>Genome Sequencing of Rickettsiales.</title>
        <authorList>
            <person name="Daugherty S.C."/>
            <person name="Su Q."/>
            <person name="Abolude K."/>
            <person name="Beier-Sexton M."/>
            <person name="Carlyon J.A."/>
            <person name="Carter R."/>
            <person name="Day N.P."/>
            <person name="Dumler S.J."/>
            <person name="Dyachenko V."/>
            <person name="Godinez A."/>
            <person name="Kurtti T.J."/>
            <person name="Lichay M."/>
            <person name="Mullins K.E."/>
            <person name="Ott S."/>
            <person name="Pappas-Brown V."/>
            <person name="Paris D.H."/>
            <person name="Patel P."/>
            <person name="Richards A.L."/>
            <person name="Sadzewicz L."/>
            <person name="Sears K."/>
            <person name="Seidman D."/>
            <person name="Sengamalay N."/>
            <person name="Stenos J."/>
            <person name="Tallon L.J."/>
            <person name="Vincent G."/>
            <person name="Fraser C.M."/>
            <person name="Munderloh U."/>
            <person name="Dunning-Hotopp J.C."/>
        </authorList>
    </citation>
    <scope>NUCLEOTIDE SEQUENCE [LARGE SCALE GENOMIC DNA]</scope>
    <source>
        <strain evidence="1 2">ApMUC09</strain>
    </source>
</reference>
<proteinExistence type="predicted"/>
<protein>
    <submittedName>
        <fullName evidence="1">Uncharacterized protein</fullName>
    </submittedName>
</protein>
<name>A0A0F3N7U2_ANAPH</name>
<evidence type="ECO:0000313" key="1">
    <source>
        <dbReference type="EMBL" id="KJV63772.1"/>
    </source>
</evidence>
<dbReference type="AlphaFoldDB" id="A0A0F3N7U2"/>
<dbReference type="EMBL" id="LANV01000001">
    <property type="protein sequence ID" value="KJV63772.1"/>
    <property type="molecule type" value="Genomic_DNA"/>
</dbReference>
<comment type="caution">
    <text evidence="1">The sequence shown here is derived from an EMBL/GenBank/DDBJ whole genome shotgun (WGS) entry which is preliminary data.</text>
</comment>